<accession>A0ABW2RD91</accession>
<proteinExistence type="predicted"/>
<organism evidence="1 2">
    <name type="scientific">Hydrogenophaga bisanensis</name>
    <dbReference type="NCBI Taxonomy" id="439611"/>
    <lineage>
        <taxon>Bacteria</taxon>
        <taxon>Pseudomonadati</taxon>
        <taxon>Pseudomonadota</taxon>
        <taxon>Betaproteobacteria</taxon>
        <taxon>Burkholderiales</taxon>
        <taxon>Comamonadaceae</taxon>
        <taxon>Hydrogenophaga</taxon>
    </lineage>
</organism>
<reference evidence="2" key="1">
    <citation type="journal article" date="2019" name="Int. J. Syst. Evol. Microbiol.">
        <title>The Global Catalogue of Microorganisms (GCM) 10K type strain sequencing project: providing services to taxonomists for standard genome sequencing and annotation.</title>
        <authorList>
            <consortium name="The Broad Institute Genomics Platform"/>
            <consortium name="The Broad Institute Genome Sequencing Center for Infectious Disease"/>
            <person name="Wu L."/>
            <person name="Ma J."/>
        </authorList>
    </citation>
    <scope>NUCLEOTIDE SEQUENCE [LARGE SCALE GENOMIC DNA]</scope>
    <source>
        <strain evidence="2">CCUG 54518</strain>
    </source>
</reference>
<dbReference type="Proteomes" id="UP001596495">
    <property type="component" value="Unassembled WGS sequence"/>
</dbReference>
<gene>
    <name evidence="1" type="ORF">ACFQNJ_16280</name>
</gene>
<dbReference type="RefSeq" id="WP_382259451.1">
    <property type="nucleotide sequence ID" value="NZ_JBHTBX010000013.1"/>
</dbReference>
<sequence>MTSLASLLAIPPLSKVQLQSRSALRDARFDSPGVIDLPFWFFQCVVGEQLEIRSPGGFMTRVAPEDICDIVKAEPIVVQAMPRHVLVERLRIPLRERQQSPGPECYRPAHVLWVMKDRWARVDAAFVRFLDESLNEGTGPQQASLDDTTRVMLNAVARRDRMPVVSRHGQASWSAVSRELPEHRAARKASQIFFAAALSR</sequence>
<keyword evidence="2" id="KW-1185">Reference proteome</keyword>
<evidence type="ECO:0000313" key="1">
    <source>
        <dbReference type="EMBL" id="MFC7436074.1"/>
    </source>
</evidence>
<dbReference type="EMBL" id="JBHTBX010000013">
    <property type="protein sequence ID" value="MFC7436074.1"/>
    <property type="molecule type" value="Genomic_DNA"/>
</dbReference>
<name>A0ABW2RD91_9BURK</name>
<protein>
    <submittedName>
        <fullName evidence="1">Uncharacterized protein</fullName>
    </submittedName>
</protein>
<evidence type="ECO:0000313" key="2">
    <source>
        <dbReference type="Proteomes" id="UP001596495"/>
    </source>
</evidence>
<comment type="caution">
    <text evidence="1">The sequence shown here is derived from an EMBL/GenBank/DDBJ whole genome shotgun (WGS) entry which is preliminary data.</text>
</comment>